<reference evidence="6 7" key="1">
    <citation type="submission" date="2024-06" db="EMBL/GenBank/DDBJ databases">
        <authorList>
            <person name="Kraege A."/>
            <person name="Thomma B."/>
        </authorList>
    </citation>
    <scope>NUCLEOTIDE SEQUENCE [LARGE SCALE GENOMIC DNA]</scope>
</reference>
<sequence length="1223" mass="131530">MDGPIMTMGSPSTRREPSHRGPYRQSSSRHADAHDKQAVGWGGQNFSSSPQSPMTPNDARLCRSPRTPGYGPSRGYGGGRPSTVSVDDLVYKIRRLPAREAVTGIAASSISGLDSRAVAALLKELAKTGNVHRAQEFFDYVLGLGDQHEAARLCDVFTYTAAISICNNDQQLERALQLSADMQKRNVPRNVHTHSALMNVCIKCGQLRLALECWENMQRDAIEPNVVTYNTLIDVYGKLGRWEDALQVLQRMKTQGVPPVTRTYNTLMIACNTSGQWQQALEVHREMRAAGHPLNTTSYNALISAHSKSGHLDQVLSTYRSMVEEGCERSVITYSSLISACEKAGDWKLALEFFEECTKDNCRPNVITFNSLISACSQGGQWEKARDLIDLMQQQGCTPDVVTYTALISAFERGGKWQLALQAFQAMQSKGCKPDSIVYNAIIDALWDTGIVWAQQHAALLYKRASSAGYLRRAAHASPGYLELCLHTLTMGVAVFSLFTWLADLQQKVAQEGADALPSRIVIVTGKSRSKEDDAGTAAKEAIVSILGACNSPFQSISEAAACAGRLEAPGKETAEWLAAGCGGLNPAQRCALGQDMGTEGVQQAIADIDAVAARVESAFAAIRAFEDAHPTNFRMMPSLYLECRSECIATICNLAESLSIREEVAHDAVQLLDRAMMAPDKPAADCMSAAAPAGLYLAVCQDNQHSRDALPLLSGISNLTGYSVDMLGQIKEAMMGALQQDTAAISAQRCISLYLERLGCVPEASSQRLKDLACLAKVVSQNQDLAGVRPSLMAASLLVADRQAHGELPSWPTCLARLTGYAPAHLQDLVNAHLPALRGVEELGAYRSRIERLGVPDSASPRDSDMAMSWPCTPSKADHRSSPAPGLFRSLSFTPSGSCTPGMHQAGSSAGNSFRRVNSSCNAVTGIPQSPMAGRPSSRAAFAGPMDHPMSYPPSPAARTIDRRWSFSGAPQPAPHFGYGMPGQNGYNDRLQAIQRQQSLALNQLQHASLSREESLLSAAELLSQAAASMASPHAHGLPQLAFGPGSGFDNALNSPMTPQPHGFPDRMPMSPMPESVGSTPHLQAGIPSDAAADAEAMWQLSNHLNSLQLQQAQFSDHEMKLGSWHSAELARQHSVGSNFGMPHCESAPGSLLEQELRALQKLSTPPGGAPGADLLASYSSSLEGMYPGINHTMRGGDYIQRYLQLLCAQEGQNGHSGPVTP</sequence>
<dbReference type="EMBL" id="CAXHTA020000003">
    <property type="protein sequence ID" value="CAL5220203.1"/>
    <property type="molecule type" value="Genomic_DNA"/>
</dbReference>
<dbReference type="PANTHER" id="PTHR47447">
    <property type="entry name" value="OS03G0856100 PROTEIN"/>
    <property type="match status" value="1"/>
</dbReference>
<feature type="repeat" description="PPR" evidence="3">
    <location>
        <begin position="260"/>
        <end position="294"/>
    </location>
</feature>
<dbReference type="Pfam" id="PF13041">
    <property type="entry name" value="PPR_2"/>
    <property type="match status" value="1"/>
</dbReference>
<accession>A0ABP1FJR3</accession>
<feature type="repeat" description="PPR" evidence="3">
    <location>
        <begin position="190"/>
        <end position="224"/>
    </location>
</feature>
<evidence type="ECO:0000256" key="2">
    <source>
        <dbReference type="ARBA" id="ARBA00022737"/>
    </source>
</evidence>
<proteinExistence type="inferred from homology"/>
<feature type="repeat" description="PPR" evidence="3">
    <location>
        <begin position="365"/>
        <end position="399"/>
    </location>
</feature>
<dbReference type="PANTHER" id="PTHR47447:SF17">
    <property type="entry name" value="OS12G0638900 PROTEIN"/>
    <property type="match status" value="1"/>
</dbReference>
<feature type="repeat" description="PPR" evidence="3">
    <location>
        <begin position="295"/>
        <end position="329"/>
    </location>
</feature>
<evidence type="ECO:0000313" key="7">
    <source>
        <dbReference type="Proteomes" id="UP001497392"/>
    </source>
</evidence>
<dbReference type="PROSITE" id="PS51375">
    <property type="entry name" value="PPR"/>
    <property type="match status" value="8"/>
</dbReference>
<feature type="repeat" description="PPR" evidence="3">
    <location>
        <begin position="225"/>
        <end position="259"/>
    </location>
</feature>
<dbReference type="SUPFAM" id="SSF48452">
    <property type="entry name" value="TPR-like"/>
    <property type="match status" value="1"/>
</dbReference>
<dbReference type="Gene3D" id="1.25.40.10">
    <property type="entry name" value="Tetratricopeptide repeat domain"/>
    <property type="match status" value="3"/>
</dbReference>
<dbReference type="Gene3D" id="1.10.472.10">
    <property type="entry name" value="Cyclin-like"/>
    <property type="match status" value="2"/>
</dbReference>
<keyword evidence="7" id="KW-1185">Reference proteome</keyword>
<feature type="repeat" description="PPR" evidence="3">
    <location>
        <begin position="330"/>
        <end position="364"/>
    </location>
</feature>
<comment type="similarity">
    <text evidence="1">Belongs to the PPR family. P subfamily.</text>
</comment>
<feature type="region of interest" description="Disordered" evidence="4">
    <location>
        <begin position="1"/>
        <end position="81"/>
    </location>
</feature>
<feature type="region of interest" description="Disordered" evidence="4">
    <location>
        <begin position="857"/>
        <end position="884"/>
    </location>
</feature>
<dbReference type="InterPro" id="IPR033443">
    <property type="entry name" value="PROP1-like_PPR_dom"/>
</dbReference>
<protein>
    <submittedName>
        <fullName evidence="6">G2177 protein</fullName>
    </submittedName>
</protein>
<dbReference type="NCBIfam" id="TIGR00756">
    <property type="entry name" value="PPR"/>
    <property type="match status" value="7"/>
</dbReference>
<feature type="compositionally biased region" description="Basic and acidic residues" evidence="4">
    <location>
        <begin position="857"/>
        <end position="866"/>
    </location>
</feature>
<evidence type="ECO:0000256" key="1">
    <source>
        <dbReference type="ARBA" id="ARBA00007626"/>
    </source>
</evidence>
<dbReference type="InterPro" id="IPR011990">
    <property type="entry name" value="TPR-like_helical_dom_sf"/>
</dbReference>
<dbReference type="Pfam" id="PF17177">
    <property type="entry name" value="PPR_long"/>
    <property type="match status" value="1"/>
</dbReference>
<feature type="repeat" description="PPR" evidence="3">
    <location>
        <begin position="400"/>
        <end position="434"/>
    </location>
</feature>
<name>A0ABP1FJR3_9CHLO</name>
<feature type="domain" description="PROP1-like PPR" evidence="5">
    <location>
        <begin position="159"/>
        <end position="315"/>
    </location>
</feature>
<feature type="compositionally biased region" description="Polar residues" evidence="4">
    <location>
        <begin position="44"/>
        <end position="55"/>
    </location>
</feature>
<evidence type="ECO:0000259" key="5">
    <source>
        <dbReference type="Pfam" id="PF17177"/>
    </source>
</evidence>
<comment type="caution">
    <text evidence="6">The sequence shown here is derived from an EMBL/GenBank/DDBJ whole genome shotgun (WGS) entry which is preliminary data.</text>
</comment>
<evidence type="ECO:0000256" key="3">
    <source>
        <dbReference type="PROSITE-ProRule" id="PRU00708"/>
    </source>
</evidence>
<feature type="repeat" description="PPR" evidence="3">
    <location>
        <begin position="155"/>
        <end position="189"/>
    </location>
</feature>
<dbReference type="Pfam" id="PF01535">
    <property type="entry name" value="PPR"/>
    <property type="match status" value="1"/>
</dbReference>
<keyword evidence="2" id="KW-0677">Repeat</keyword>
<dbReference type="InterPro" id="IPR002885">
    <property type="entry name" value="PPR_rpt"/>
</dbReference>
<gene>
    <name evidence="6" type="primary">g2177</name>
    <name evidence="6" type="ORF">VP750_LOCUS1862</name>
</gene>
<organism evidence="6 7">
    <name type="scientific">Coccomyxa viridis</name>
    <dbReference type="NCBI Taxonomy" id="1274662"/>
    <lineage>
        <taxon>Eukaryota</taxon>
        <taxon>Viridiplantae</taxon>
        <taxon>Chlorophyta</taxon>
        <taxon>core chlorophytes</taxon>
        <taxon>Trebouxiophyceae</taxon>
        <taxon>Trebouxiophyceae incertae sedis</taxon>
        <taxon>Coccomyxaceae</taxon>
        <taxon>Coccomyxa</taxon>
    </lineage>
</organism>
<evidence type="ECO:0000313" key="6">
    <source>
        <dbReference type="EMBL" id="CAL5220203.1"/>
    </source>
</evidence>
<dbReference type="Proteomes" id="UP001497392">
    <property type="component" value="Unassembled WGS sequence"/>
</dbReference>
<evidence type="ECO:0000256" key="4">
    <source>
        <dbReference type="SAM" id="MobiDB-lite"/>
    </source>
</evidence>